<reference evidence="2" key="2">
    <citation type="journal article" date="2013" name="G3 (Bethesda)">
        <title>Genomes of Ashbya fungi isolated from insects reveal four mating-type loci, numerous translocations, lack of transposons, and distinct gene duplications.</title>
        <authorList>
            <person name="Dietrich F.S."/>
            <person name="Voegeli S."/>
            <person name="Kuo S."/>
            <person name="Philippsen P."/>
        </authorList>
    </citation>
    <scope>GENOME REANNOTATION</scope>
    <source>
        <strain evidence="2">ATCC 10895 / CBS 109.51 / FGSC 9923 / NRRL Y-1056</strain>
    </source>
</reference>
<name>Q75BT8_EREGS</name>
<keyword evidence="2" id="KW-1185">Reference proteome</keyword>
<dbReference type="InterPro" id="IPR036249">
    <property type="entry name" value="Thioredoxin-like_sf"/>
</dbReference>
<dbReference type="InParanoid" id="Q75BT8"/>
<dbReference type="Proteomes" id="UP000000591">
    <property type="component" value="Chromosome III"/>
</dbReference>
<organism evidence="1 2">
    <name type="scientific">Eremothecium gossypii (strain ATCC 10895 / CBS 109.51 / FGSC 9923 / NRRL Y-1056)</name>
    <name type="common">Yeast</name>
    <name type="synonym">Ashbya gossypii</name>
    <dbReference type="NCBI Taxonomy" id="284811"/>
    <lineage>
        <taxon>Eukaryota</taxon>
        <taxon>Fungi</taxon>
        <taxon>Dikarya</taxon>
        <taxon>Ascomycota</taxon>
        <taxon>Saccharomycotina</taxon>
        <taxon>Saccharomycetes</taxon>
        <taxon>Saccharomycetales</taxon>
        <taxon>Saccharomycetaceae</taxon>
        <taxon>Eremothecium</taxon>
    </lineage>
</organism>
<dbReference type="OrthoDB" id="37297at2759"/>
<dbReference type="HOGENOM" id="CLU_085801_0_0_1"/>
<dbReference type="STRING" id="284811.Q75BT8"/>
<dbReference type="RefSeq" id="NP_983585.1">
    <property type="nucleotide sequence ID" value="NM_208938.1"/>
</dbReference>
<dbReference type="PANTHER" id="PTHR33875:SF2">
    <property type="entry name" value="ACR183CP"/>
    <property type="match status" value="1"/>
</dbReference>
<dbReference type="KEGG" id="ago:AGOS_ACR183C"/>
<dbReference type="GeneID" id="4619717"/>
<gene>
    <name evidence="1" type="ORF">AGOS_ACR183C</name>
</gene>
<dbReference type="OMA" id="IKFSRQN"/>
<evidence type="ECO:0000313" key="1">
    <source>
        <dbReference type="EMBL" id="AAS51409.1"/>
    </source>
</evidence>
<dbReference type="AlphaFoldDB" id="Q75BT8"/>
<evidence type="ECO:0000313" key="2">
    <source>
        <dbReference type="Proteomes" id="UP000000591"/>
    </source>
</evidence>
<dbReference type="EMBL" id="AE016816">
    <property type="protein sequence ID" value="AAS51409.1"/>
    <property type="molecule type" value="Genomic_DNA"/>
</dbReference>
<accession>Q75BT8</accession>
<dbReference type="eggNOG" id="ENOG502S0CB">
    <property type="taxonomic scope" value="Eukaryota"/>
</dbReference>
<protein>
    <submittedName>
        <fullName evidence="1">ACR183Cp</fullName>
    </submittedName>
</protein>
<dbReference type="SUPFAM" id="SSF52833">
    <property type="entry name" value="Thioredoxin-like"/>
    <property type="match status" value="1"/>
</dbReference>
<reference evidence="1 2" key="1">
    <citation type="journal article" date="2004" name="Science">
        <title>The Ashbya gossypii genome as a tool for mapping the ancient Saccharomyces cerevisiae genome.</title>
        <authorList>
            <person name="Dietrich F.S."/>
            <person name="Voegeli S."/>
            <person name="Brachat S."/>
            <person name="Lerch A."/>
            <person name="Gates K."/>
            <person name="Steiner S."/>
            <person name="Mohr C."/>
            <person name="Pohlmann R."/>
            <person name="Luedi P."/>
            <person name="Choi S."/>
            <person name="Wing R.A."/>
            <person name="Flavier A."/>
            <person name="Gaffney T.D."/>
            <person name="Philippsen P."/>
        </authorList>
    </citation>
    <scope>NUCLEOTIDE SEQUENCE [LARGE SCALE GENOMIC DNA]</scope>
    <source>
        <strain evidence="2">ATCC 10895 / CBS 109.51 / FGSC 9923 / NRRL Y-1056</strain>
    </source>
</reference>
<dbReference type="Gene3D" id="3.40.30.10">
    <property type="entry name" value="Glutaredoxin"/>
    <property type="match status" value="1"/>
</dbReference>
<dbReference type="PANTHER" id="PTHR33875">
    <property type="entry name" value="OS09G0542200 PROTEIN"/>
    <property type="match status" value="1"/>
</dbReference>
<sequence>MTPPARFAASHALAPAAPARDTVELYLDYCCPFSRRLFLAWHDALFPRARADSRFQIVFNHVIQPWHPASQYMHEAALAVARLDPAAFLPFSRELFLHQDRWFDTRTADKSRHAVYRELADFARDAAGLPADAVYDLLAVRGNDGNAVVRDLKHYVRYHRQNGVHVTPSVAVNGVLAPAIDSATPPDAAWEQLVALSE</sequence>
<proteinExistence type="predicted"/>